<dbReference type="GO" id="GO:1904680">
    <property type="term" value="F:peptide transmembrane transporter activity"/>
    <property type="evidence" value="ECO:0007669"/>
    <property type="project" value="TreeGrafter"/>
</dbReference>
<evidence type="ECO:0000259" key="1">
    <source>
        <dbReference type="Pfam" id="PF00496"/>
    </source>
</evidence>
<accession>A0A6J4IJL1</accession>
<dbReference type="GO" id="GO:0015833">
    <property type="term" value="P:peptide transport"/>
    <property type="evidence" value="ECO:0007669"/>
    <property type="project" value="TreeGrafter"/>
</dbReference>
<gene>
    <name evidence="2" type="ORF">AVDCRST_MAG10-2409</name>
</gene>
<dbReference type="PANTHER" id="PTHR30290">
    <property type="entry name" value="PERIPLASMIC BINDING COMPONENT OF ABC TRANSPORTER"/>
    <property type="match status" value="1"/>
</dbReference>
<sequence>MLFGLLAAACGGGSDSGDTAGSQTAAQPDTNATVRVAANEDQWTEGGTGAKSYHFMYVYNVQVYEPLVYLGSDYTLKPGLAERWELQGDGKTWRFFLRQNVKFHDGSPFSADDVVWTWDVRQHEGKTLTTVLNTLAPGSVKKIDQFTVDFTPVTTNLRLPEQIVHPEGAIVKNGTHNDTAPYAGTGPWKYVSYTPKQTASFERNEAYWGEKPKVRKMDIRFYPDPQTRLEALKSGQADLAIDLPADATKSLSND</sequence>
<evidence type="ECO:0000313" key="2">
    <source>
        <dbReference type="EMBL" id="CAA9254620.1"/>
    </source>
</evidence>
<name>A0A6J4IJL1_9ACTN</name>
<dbReference type="CDD" id="cd00995">
    <property type="entry name" value="PBP2_NikA_DppA_OppA_like"/>
    <property type="match status" value="1"/>
</dbReference>
<feature type="domain" description="Solute-binding protein family 5" evidence="1">
    <location>
        <begin position="76"/>
        <end position="251"/>
    </location>
</feature>
<reference evidence="2" key="1">
    <citation type="submission" date="2020-02" db="EMBL/GenBank/DDBJ databases">
        <authorList>
            <person name="Meier V. D."/>
        </authorList>
    </citation>
    <scope>NUCLEOTIDE SEQUENCE</scope>
    <source>
        <strain evidence="2">AVDCRST_MAG10</strain>
    </source>
</reference>
<dbReference type="PANTHER" id="PTHR30290:SF83">
    <property type="entry name" value="ABC TRANSPORTER SUBSTRATE-BINDING PROTEIN"/>
    <property type="match status" value="1"/>
</dbReference>
<dbReference type="Gene3D" id="3.40.190.10">
    <property type="entry name" value="Periplasmic binding protein-like II"/>
    <property type="match status" value="1"/>
</dbReference>
<dbReference type="EMBL" id="CADCTB010000147">
    <property type="protein sequence ID" value="CAA9254620.1"/>
    <property type="molecule type" value="Genomic_DNA"/>
</dbReference>
<dbReference type="InterPro" id="IPR000914">
    <property type="entry name" value="SBP_5_dom"/>
</dbReference>
<feature type="non-terminal residue" evidence="2">
    <location>
        <position position="254"/>
    </location>
</feature>
<dbReference type="Pfam" id="PF00496">
    <property type="entry name" value="SBP_bac_5"/>
    <property type="match status" value="1"/>
</dbReference>
<dbReference type="AlphaFoldDB" id="A0A6J4IJL1"/>
<dbReference type="InterPro" id="IPR039424">
    <property type="entry name" value="SBP_5"/>
</dbReference>
<proteinExistence type="predicted"/>
<organism evidence="2">
    <name type="scientific">uncultured Acidimicrobiales bacterium</name>
    <dbReference type="NCBI Taxonomy" id="310071"/>
    <lineage>
        <taxon>Bacteria</taxon>
        <taxon>Bacillati</taxon>
        <taxon>Actinomycetota</taxon>
        <taxon>Acidimicrobiia</taxon>
        <taxon>Acidimicrobiales</taxon>
        <taxon>environmental samples</taxon>
    </lineage>
</organism>
<dbReference type="SUPFAM" id="SSF53850">
    <property type="entry name" value="Periplasmic binding protein-like II"/>
    <property type="match status" value="1"/>
</dbReference>
<protein>
    <submittedName>
        <fullName evidence="2">ABC transporter, substrate-binding protein (Cluster 5, nickel/peptides/opines)</fullName>
    </submittedName>
</protein>